<gene>
    <name evidence="2" type="ORF">RDWZM_003391</name>
</gene>
<comment type="caution">
    <text evidence="2">The sequence shown here is derived from an EMBL/GenBank/DDBJ whole genome shotgun (WGS) entry which is preliminary data.</text>
</comment>
<evidence type="ECO:0000256" key="1">
    <source>
        <dbReference type="SAM" id="MobiDB-lite"/>
    </source>
</evidence>
<feature type="compositionally biased region" description="Low complexity" evidence="1">
    <location>
        <begin position="52"/>
        <end position="75"/>
    </location>
</feature>
<proteinExistence type="predicted"/>
<dbReference type="EMBL" id="JAPWDV010000001">
    <property type="protein sequence ID" value="KAJ6224846.1"/>
    <property type="molecule type" value="Genomic_DNA"/>
</dbReference>
<keyword evidence="3" id="KW-1185">Reference proteome</keyword>
<evidence type="ECO:0000313" key="2">
    <source>
        <dbReference type="EMBL" id="KAJ6224846.1"/>
    </source>
</evidence>
<sequence length="138" mass="14758">MSRDGKLVIRSLGYWAAWIMFARHFVSGDGEPSKPSNPPPGKGPSKTDKNQKSSAKAPAPSKPAKAPATSTSSSAISNIVPSTSMTYAPSVMDKVDNVFSSVYDAFANLFGTGVEAEQNNWPRSTGLHEWNEGNKQVN</sequence>
<reference evidence="2" key="1">
    <citation type="submission" date="2022-12" db="EMBL/GenBank/DDBJ databases">
        <title>Genome assemblies of Blomia tropicalis.</title>
        <authorList>
            <person name="Cui Y."/>
        </authorList>
    </citation>
    <scope>NUCLEOTIDE SEQUENCE</scope>
    <source>
        <tissue evidence="2">Adult mites</tissue>
    </source>
</reference>
<feature type="region of interest" description="Disordered" evidence="1">
    <location>
        <begin position="28"/>
        <end position="79"/>
    </location>
</feature>
<feature type="region of interest" description="Disordered" evidence="1">
    <location>
        <begin position="118"/>
        <end position="138"/>
    </location>
</feature>
<accession>A0A9Q0RT00</accession>
<organism evidence="2 3">
    <name type="scientific">Blomia tropicalis</name>
    <name type="common">Mite</name>
    <dbReference type="NCBI Taxonomy" id="40697"/>
    <lineage>
        <taxon>Eukaryota</taxon>
        <taxon>Metazoa</taxon>
        <taxon>Ecdysozoa</taxon>
        <taxon>Arthropoda</taxon>
        <taxon>Chelicerata</taxon>
        <taxon>Arachnida</taxon>
        <taxon>Acari</taxon>
        <taxon>Acariformes</taxon>
        <taxon>Sarcoptiformes</taxon>
        <taxon>Astigmata</taxon>
        <taxon>Glycyphagoidea</taxon>
        <taxon>Echimyopodidae</taxon>
        <taxon>Blomia</taxon>
    </lineage>
</organism>
<dbReference type="AlphaFoldDB" id="A0A9Q0RT00"/>
<evidence type="ECO:0000313" key="3">
    <source>
        <dbReference type="Proteomes" id="UP001142055"/>
    </source>
</evidence>
<protein>
    <submittedName>
        <fullName evidence="2">Uncharacterized protein</fullName>
    </submittedName>
</protein>
<name>A0A9Q0RT00_BLOTA</name>
<dbReference type="Proteomes" id="UP001142055">
    <property type="component" value="Chromosome 1"/>
</dbReference>